<keyword evidence="7" id="KW-1185">Reference proteome</keyword>
<dbReference type="Pfam" id="PF00023">
    <property type="entry name" value="Ank"/>
    <property type="match status" value="1"/>
</dbReference>
<dbReference type="STRING" id="283909.R7UZH1"/>
<dbReference type="EMBL" id="AMQN01006394">
    <property type="status" value="NOT_ANNOTATED_CDS"/>
    <property type="molecule type" value="Genomic_DNA"/>
</dbReference>
<evidence type="ECO:0000313" key="6">
    <source>
        <dbReference type="EnsemblMetazoa" id="CapteP194797"/>
    </source>
</evidence>
<dbReference type="InterPro" id="IPR001496">
    <property type="entry name" value="SOCS_box"/>
</dbReference>
<evidence type="ECO:0000256" key="3">
    <source>
        <dbReference type="PROSITE-ProRule" id="PRU00023"/>
    </source>
</evidence>
<accession>R7UZH1</accession>
<gene>
    <name evidence="5" type="ORF">CAPTEDRAFT_194797</name>
</gene>
<dbReference type="Pfam" id="PF07525">
    <property type="entry name" value="SOCS_box"/>
    <property type="match status" value="1"/>
</dbReference>
<sequence>MTISEINNTEEMRTLSQKVWRGLHNQLSGIYQYLHLVFGTSAYQPTAPSDETVNLVNSLFALLQQLQSVRDSALIVRAVELLNQCEDLDALPEVLNESGFNLMQQAVLHDDTDFLLMLIQEGLNLNKGKCSLPLHLTCKVGNLPLVKFLLHHGADPNMEIGMCYPKPHLPVRHVPSRFHFLETDIFSCDSDHQLPVMYAIQEDHLQVVRCLIDEGGHWPSHRRPLHHACKYGAFNSMRYLTEIRPQEVRAIDHQGWTPLLHAVQWGRRFVEYMEENGSDMHARTPSEQTALHLLFQKVCDPSELYDTSRFLLGTGLEEDVNAVDCSGNSALHALIGQVNRGADSFPTSSTEDLNQDDFNLQVLETLRLLLGHNCDPNIVNNSGITSLHKLILTFDFVISNDPAGITLETLPMREKYCIDLDTLHDAMGMLLSHGADPNTATGAGRTPLVLLLHSMLDVDPTRLPEFHSGLLHCLQLLCEKGARPSDSPSTHSATISTISKLCQRCLLLRDPAVKETMHHFIKDVLSLLLSQGLDSNRRTLIRRKEQQTLGSCNLLIELVKLAQHIRQPSDFSFIHDWTLIAMQWGADPDIEPYPSDPIICHSQSSIFLKPKSTQPVNHFMYQIQDFVSLFEGGHAEKLLMLFYSAMDHEALFSCLNTAKFMSRFDPTSTKTPSHGFIRLINSLGSHPRSLQQISRVAVYKAMDRQLKLRTHHLPLPPPIQNFILNIQ</sequence>
<keyword evidence="1" id="KW-0677">Repeat</keyword>
<dbReference type="SUPFAM" id="SSF158235">
    <property type="entry name" value="SOCS box-like"/>
    <property type="match status" value="1"/>
</dbReference>
<dbReference type="GO" id="GO:0035556">
    <property type="term" value="P:intracellular signal transduction"/>
    <property type="evidence" value="ECO:0007669"/>
    <property type="project" value="InterPro"/>
</dbReference>
<dbReference type="InterPro" id="IPR036770">
    <property type="entry name" value="Ankyrin_rpt-contain_sf"/>
</dbReference>
<dbReference type="Pfam" id="PF12796">
    <property type="entry name" value="Ank_2"/>
    <property type="match status" value="1"/>
</dbReference>
<reference evidence="6" key="3">
    <citation type="submission" date="2015-06" db="UniProtKB">
        <authorList>
            <consortium name="EnsemblMetazoa"/>
        </authorList>
    </citation>
    <scope>IDENTIFICATION</scope>
</reference>
<reference evidence="5 7" key="2">
    <citation type="journal article" date="2013" name="Nature">
        <title>Insights into bilaterian evolution from three spiralian genomes.</title>
        <authorList>
            <person name="Simakov O."/>
            <person name="Marletaz F."/>
            <person name="Cho S.J."/>
            <person name="Edsinger-Gonzales E."/>
            <person name="Havlak P."/>
            <person name="Hellsten U."/>
            <person name="Kuo D.H."/>
            <person name="Larsson T."/>
            <person name="Lv J."/>
            <person name="Arendt D."/>
            <person name="Savage R."/>
            <person name="Osoegawa K."/>
            <person name="de Jong P."/>
            <person name="Grimwood J."/>
            <person name="Chapman J.A."/>
            <person name="Shapiro H."/>
            <person name="Aerts A."/>
            <person name="Otillar R.P."/>
            <person name="Terry A.Y."/>
            <person name="Boore J.L."/>
            <person name="Grigoriev I.V."/>
            <person name="Lindberg D.R."/>
            <person name="Seaver E.C."/>
            <person name="Weisblat D.A."/>
            <person name="Putnam N.H."/>
            <person name="Rokhsar D.S."/>
        </authorList>
    </citation>
    <scope>NUCLEOTIDE SEQUENCE</scope>
    <source>
        <strain evidence="5 7">I ESC-2004</strain>
    </source>
</reference>
<dbReference type="SMART" id="SM00248">
    <property type="entry name" value="ANK"/>
    <property type="match status" value="8"/>
</dbReference>
<evidence type="ECO:0000256" key="1">
    <source>
        <dbReference type="ARBA" id="ARBA00022737"/>
    </source>
</evidence>
<dbReference type="Proteomes" id="UP000014760">
    <property type="component" value="Unassembled WGS sequence"/>
</dbReference>
<dbReference type="OrthoDB" id="3246549at2759"/>
<evidence type="ECO:0000259" key="4">
    <source>
        <dbReference type="PROSITE" id="PS50225"/>
    </source>
</evidence>
<dbReference type="PROSITE" id="PS50225">
    <property type="entry name" value="SOCS"/>
    <property type="match status" value="1"/>
</dbReference>
<dbReference type="CDD" id="cd03716">
    <property type="entry name" value="SOCS_ASB_like"/>
    <property type="match status" value="1"/>
</dbReference>
<dbReference type="InterPro" id="IPR002110">
    <property type="entry name" value="Ankyrin_rpt"/>
</dbReference>
<evidence type="ECO:0000256" key="2">
    <source>
        <dbReference type="ARBA" id="ARBA00023043"/>
    </source>
</evidence>
<dbReference type="SMART" id="SM00969">
    <property type="entry name" value="SOCS_box"/>
    <property type="match status" value="1"/>
</dbReference>
<dbReference type="EMBL" id="KB298264">
    <property type="protein sequence ID" value="ELU09362.1"/>
    <property type="molecule type" value="Genomic_DNA"/>
</dbReference>
<dbReference type="OMA" id="HVRDWEF"/>
<dbReference type="HOGENOM" id="CLU_410642_0_0_1"/>
<dbReference type="AlphaFoldDB" id="R7UZH1"/>
<dbReference type="SUPFAM" id="SSF48403">
    <property type="entry name" value="Ankyrin repeat"/>
    <property type="match status" value="2"/>
</dbReference>
<protein>
    <recommendedName>
        <fullName evidence="4">SOCS box domain-containing protein</fullName>
    </recommendedName>
</protein>
<dbReference type="InterPro" id="IPR036036">
    <property type="entry name" value="SOCS_box-like_dom_sf"/>
</dbReference>
<evidence type="ECO:0000313" key="7">
    <source>
        <dbReference type="Proteomes" id="UP000014760"/>
    </source>
</evidence>
<reference evidence="7" key="1">
    <citation type="submission" date="2012-12" db="EMBL/GenBank/DDBJ databases">
        <authorList>
            <person name="Hellsten U."/>
            <person name="Grimwood J."/>
            <person name="Chapman J.A."/>
            <person name="Shapiro H."/>
            <person name="Aerts A."/>
            <person name="Otillar R.P."/>
            <person name="Terry A.Y."/>
            <person name="Boore J.L."/>
            <person name="Simakov O."/>
            <person name="Marletaz F."/>
            <person name="Cho S.-J."/>
            <person name="Edsinger-Gonzales E."/>
            <person name="Havlak P."/>
            <person name="Kuo D.-H."/>
            <person name="Larsson T."/>
            <person name="Lv J."/>
            <person name="Arendt D."/>
            <person name="Savage R."/>
            <person name="Osoegawa K."/>
            <person name="de Jong P."/>
            <person name="Lindberg D.R."/>
            <person name="Seaver E.C."/>
            <person name="Weisblat D.A."/>
            <person name="Putnam N.H."/>
            <person name="Grigoriev I.V."/>
            <person name="Rokhsar D.S."/>
        </authorList>
    </citation>
    <scope>NUCLEOTIDE SEQUENCE</scope>
    <source>
        <strain evidence="7">I ESC-2004</strain>
    </source>
</reference>
<keyword evidence="2 3" id="KW-0040">ANK repeat</keyword>
<dbReference type="Gene3D" id="1.25.40.20">
    <property type="entry name" value="Ankyrin repeat-containing domain"/>
    <property type="match status" value="3"/>
</dbReference>
<name>R7UZH1_CAPTE</name>
<feature type="domain" description="SOCS box" evidence="4">
    <location>
        <begin position="685"/>
        <end position="727"/>
    </location>
</feature>
<evidence type="ECO:0000313" key="5">
    <source>
        <dbReference type="EMBL" id="ELU09362.1"/>
    </source>
</evidence>
<dbReference type="EnsemblMetazoa" id="CapteT194797">
    <property type="protein sequence ID" value="CapteP194797"/>
    <property type="gene ID" value="CapteG194797"/>
</dbReference>
<organism evidence="5">
    <name type="scientific">Capitella teleta</name>
    <name type="common">Polychaete worm</name>
    <dbReference type="NCBI Taxonomy" id="283909"/>
    <lineage>
        <taxon>Eukaryota</taxon>
        <taxon>Metazoa</taxon>
        <taxon>Spiralia</taxon>
        <taxon>Lophotrochozoa</taxon>
        <taxon>Annelida</taxon>
        <taxon>Polychaeta</taxon>
        <taxon>Sedentaria</taxon>
        <taxon>Scolecida</taxon>
        <taxon>Capitellidae</taxon>
        <taxon>Capitella</taxon>
    </lineage>
</organism>
<proteinExistence type="predicted"/>
<dbReference type="PROSITE" id="PS50088">
    <property type="entry name" value="ANK_REPEAT"/>
    <property type="match status" value="1"/>
</dbReference>
<dbReference type="PANTHER" id="PTHR24126">
    <property type="entry name" value="ANKYRIN REPEAT, PH AND SEC7 DOMAIN CONTAINING PROTEIN SECG-RELATED"/>
    <property type="match status" value="1"/>
</dbReference>
<feature type="repeat" description="ANK" evidence="3">
    <location>
        <begin position="129"/>
        <end position="161"/>
    </location>
</feature>
<dbReference type="PROSITE" id="PS50297">
    <property type="entry name" value="ANK_REP_REGION"/>
    <property type="match status" value="1"/>
</dbReference>
<dbReference type="PANTHER" id="PTHR24126:SF14">
    <property type="entry name" value="ANK_REP_REGION DOMAIN-CONTAINING PROTEIN"/>
    <property type="match status" value="1"/>
</dbReference>